<dbReference type="AlphaFoldDB" id="A0ABD2PW42"/>
<evidence type="ECO:0000256" key="2">
    <source>
        <dbReference type="ARBA" id="ARBA00022692"/>
    </source>
</evidence>
<evidence type="ECO:0000256" key="4">
    <source>
        <dbReference type="ARBA" id="ARBA00023136"/>
    </source>
</evidence>
<keyword evidence="2 5" id="KW-0812">Transmembrane</keyword>
<feature type="transmembrane region" description="Helical" evidence="5">
    <location>
        <begin position="113"/>
        <end position="134"/>
    </location>
</feature>
<proteinExistence type="predicted"/>
<dbReference type="PANTHER" id="PTHR22950:SF652">
    <property type="entry name" value="TRANSMEMBRANE AMINO ACID TRANSPORTER FAMILY PROTEIN"/>
    <property type="match status" value="1"/>
</dbReference>
<dbReference type="Pfam" id="PF01490">
    <property type="entry name" value="Aa_trans"/>
    <property type="match status" value="1"/>
</dbReference>
<evidence type="ECO:0000313" key="7">
    <source>
        <dbReference type="EMBL" id="KAL3311122.1"/>
    </source>
</evidence>
<comment type="subcellular location">
    <subcellularLocation>
        <location evidence="1">Membrane</location>
        <topology evidence="1">Multi-pass membrane protein</topology>
    </subcellularLocation>
</comment>
<organism evidence="7 8">
    <name type="scientific">Cichlidogyrus casuarinus</name>
    <dbReference type="NCBI Taxonomy" id="1844966"/>
    <lineage>
        <taxon>Eukaryota</taxon>
        <taxon>Metazoa</taxon>
        <taxon>Spiralia</taxon>
        <taxon>Lophotrochozoa</taxon>
        <taxon>Platyhelminthes</taxon>
        <taxon>Monogenea</taxon>
        <taxon>Monopisthocotylea</taxon>
        <taxon>Dactylogyridea</taxon>
        <taxon>Ancyrocephalidae</taxon>
        <taxon>Cichlidogyrus</taxon>
    </lineage>
</organism>
<reference evidence="7 8" key="1">
    <citation type="submission" date="2024-11" db="EMBL/GenBank/DDBJ databases">
        <title>Adaptive evolution of stress response genes in parasites aligns with host niche diversity.</title>
        <authorList>
            <person name="Hahn C."/>
            <person name="Resl P."/>
        </authorList>
    </citation>
    <scope>NUCLEOTIDE SEQUENCE [LARGE SCALE GENOMIC DNA]</scope>
    <source>
        <strain evidence="7">EGGRZ-B1_66</strain>
        <tissue evidence="7">Body</tissue>
    </source>
</reference>
<evidence type="ECO:0000313" key="8">
    <source>
        <dbReference type="Proteomes" id="UP001626550"/>
    </source>
</evidence>
<dbReference type="PANTHER" id="PTHR22950">
    <property type="entry name" value="AMINO ACID TRANSPORTER"/>
    <property type="match status" value="1"/>
</dbReference>
<sequence>MSDEYFEESDVVIENVESSQPKISWYSAGFIIMNACLGAGILAFPLAYHKAGGVLVSMILQTVRCFYCYVMSHKVFLIPACVAIVFLGYASDIRKTDSYERTLEVVAGRPGKIVFSILLFLGITGASITFLIVISDLLDRGELSKTQIRESRGFS</sequence>
<evidence type="ECO:0000259" key="6">
    <source>
        <dbReference type="Pfam" id="PF01490"/>
    </source>
</evidence>
<evidence type="ECO:0000256" key="1">
    <source>
        <dbReference type="ARBA" id="ARBA00004141"/>
    </source>
</evidence>
<dbReference type="InterPro" id="IPR013057">
    <property type="entry name" value="AA_transpt_TM"/>
</dbReference>
<evidence type="ECO:0000256" key="3">
    <source>
        <dbReference type="ARBA" id="ARBA00022989"/>
    </source>
</evidence>
<gene>
    <name evidence="7" type="ORF">Ciccas_010299</name>
</gene>
<keyword evidence="8" id="KW-1185">Reference proteome</keyword>
<evidence type="ECO:0000256" key="5">
    <source>
        <dbReference type="SAM" id="Phobius"/>
    </source>
</evidence>
<feature type="transmembrane region" description="Helical" evidence="5">
    <location>
        <begin position="76"/>
        <end position="93"/>
    </location>
</feature>
<feature type="transmembrane region" description="Helical" evidence="5">
    <location>
        <begin position="23"/>
        <end position="44"/>
    </location>
</feature>
<name>A0ABD2PW42_9PLAT</name>
<dbReference type="GO" id="GO:0016020">
    <property type="term" value="C:membrane"/>
    <property type="evidence" value="ECO:0007669"/>
    <property type="project" value="UniProtKB-SubCell"/>
</dbReference>
<dbReference type="Proteomes" id="UP001626550">
    <property type="component" value="Unassembled WGS sequence"/>
</dbReference>
<comment type="caution">
    <text evidence="7">The sequence shown here is derived from an EMBL/GenBank/DDBJ whole genome shotgun (WGS) entry which is preliminary data.</text>
</comment>
<keyword evidence="3 5" id="KW-1133">Transmembrane helix</keyword>
<accession>A0ABD2PW42</accession>
<protein>
    <recommendedName>
        <fullName evidence="6">Amino acid transporter transmembrane domain-containing protein</fullName>
    </recommendedName>
</protein>
<keyword evidence="4 5" id="KW-0472">Membrane</keyword>
<dbReference type="EMBL" id="JBJKFK010002424">
    <property type="protein sequence ID" value="KAL3311122.1"/>
    <property type="molecule type" value="Genomic_DNA"/>
</dbReference>
<feature type="domain" description="Amino acid transporter transmembrane" evidence="6">
    <location>
        <begin position="22"/>
        <end position="138"/>
    </location>
</feature>